<name>A0AC60PAV2_IXOPE</name>
<evidence type="ECO:0000313" key="1">
    <source>
        <dbReference type="EMBL" id="KAG0416710.1"/>
    </source>
</evidence>
<reference evidence="1 2" key="1">
    <citation type="journal article" date="2020" name="Cell">
        <title>Large-Scale Comparative Analyses of Tick Genomes Elucidate Their Genetic Diversity and Vector Capacities.</title>
        <authorList>
            <consortium name="Tick Genome and Microbiome Consortium (TIGMIC)"/>
            <person name="Jia N."/>
            <person name="Wang J."/>
            <person name="Shi W."/>
            <person name="Du L."/>
            <person name="Sun Y."/>
            <person name="Zhan W."/>
            <person name="Jiang J.F."/>
            <person name="Wang Q."/>
            <person name="Zhang B."/>
            <person name="Ji P."/>
            <person name="Bell-Sakyi L."/>
            <person name="Cui X.M."/>
            <person name="Yuan T.T."/>
            <person name="Jiang B.G."/>
            <person name="Yang W.F."/>
            <person name="Lam T.T."/>
            <person name="Chang Q.C."/>
            <person name="Ding S.J."/>
            <person name="Wang X.J."/>
            <person name="Zhu J.G."/>
            <person name="Ruan X.D."/>
            <person name="Zhao L."/>
            <person name="Wei J.T."/>
            <person name="Ye R.Z."/>
            <person name="Que T.C."/>
            <person name="Du C.H."/>
            <person name="Zhou Y.H."/>
            <person name="Cheng J.X."/>
            <person name="Dai P.F."/>
            <person name="Guo W.B."/>
            <person name="Han X.H."/>
            <person name="Huang E.J."/>
            <person name="Li L.F."/>
            <person name="Wei W."/>
            <person name="Gao Y.C."/>
            <person name="Liu J.Z."/>
            <person name="Shao H.Z."/>
            <person name="Wang X."/>
            <person name="Wang C.C."/>
            <person name="Yang T.C."/>
            <person name="Huo Q.B."/>
            <person name="Li W."/>
            <person name="Chen H.Y."/>
            <person name="Chen S.E."/>
            <person name="Zhou L.G."/>
            <person name="Ni X.B."/>
            <person name="Tian J.H."/>
            <person name="Sheng Y."/>
            <person name="Liu T."/>
            <person name="Pan Y.S."/>
            <person name="Xia L.Y."/>
            <person name="Li J."/>
            <person name="Zhao F."/>
            <person name="Cao W.C."/>
        </authorList>
    </citation>
    <scope>NUCLEOTIDE SEQUENCE [LARGE SCALE GENOMIC DNA]</scope>
    <source>
        <strain evidence="1">Iper-2018</strain>
    </source>
</reference>
<organism evidence="1 2">
    <name type="scientific">Ixodes persulcatus</name>
    <name type="common">Taiga tick</name>
    <dbReference type="NCBI Taxonomy" id="34615"/>
    <lineage>
        <taxon>Eukaryota</taxon>
        <taxon>Metazoa</taxon>
        <taxon>Ecdysozoa</taxon>
        <taxon>Arthropoda</taxon>
        <taxon>Chelicerata</taxon>
        <taxon>Arachnida</taxon>
        <taxon>Acari</taxon>
        <taxon>Parasitiformes</taxon>
        <taxon>Ixodida</taxon>
        <taxon>Ixodoidea</taxon>
        <taxon>Ixodidae</taxon>
        <taxon>Ixodinae</taxon>
        <taxon>Ixodes</taxon>
    </lineage>
</organism>
<proteinExistence type="predicted"/>
<keyword evidence="2" id="KW-1185">Reference proteome</keyword>
<gene>
    <name evidence="1" type="ORF">HPB47_006191</name>
</gene>
<dbReference type="Proteomes" id="UP000805193">
    <property type="component" value="Unassembled WGS sequence"/>
</dbReference>
<protein>
    <submittedName>
        <fullName evidence="1">Uncharacterized protein</fullName>
    </submittedName>
</protein>
<accession>A0AC60PAV2</accession>
<dbReference type="EMBL" id="JABSTQ010010925">
    <property type="protein sequence ID" value="KAG0416710.1"/>
    <property type="molecule type" value="Genomic_DNA"/>
</dbReference>
<evidence type="ECO:0000313" key="2">
    <source>
        <dbReference type="Proteomes" id="UP000805193"/>
    </source>
</evidence>
<sequence>MSMDLLANMCCHLDTRIGSRLEPKETVCAVKVEVSRFEDWGTSWSVQEEGRRIPTAPEGRAEGQYYYYFGPYPHEVAAAVAQHERAEEMSLVATPRQNFSCGICNQPFPSRELLLRHRRRVHNRMDGRVECRYCSYSSNHMATLDAHERKHTGEKPFGCGTCGKTFTRKSSLNLHMKTHMQRRPFGCDSCGRRFTQKVHLICHERQHTGEAPYECDCCRMRFKNSSGLRSHKIKQHPDS</sequence>
<comment type="caution">
    <text evidence="1">The sequence shown here is derived from an EMBL/GenBank/DDBJ whole genome shotgun (WGS) entry which is preliminary data.</text>
</comment>